<evidence type="ECO:0000313" key="10">
    <source>
        <dbReference type="Proteomes" id="UP001151760"/>
    </source>
</evidence>
<evidence type="ECO:0000259" key="6">
    <source>
        <dbReference type="Pfam" id="PF13976"/>
    </source>
</evidence>
<dbReference type="Pfam" id="PF25597">
    <property type="entry name" value="SH3_retrovirus"/>
    <property type="match status" value="1"/>
</dbReference>
<evidence type="ECO:0000259" key="8">
    <source>
        <dbReference type="Pfam" id="PF25597"/>
    </source>
</evidence>
<sequence length="941" mass="107060">MTEGNKKQYIADVKVLNYLLQAIPNDIYNLVDACKNAKDMWEQIKRLMFGSDVTSHVRHTRLMDEFDKFAAEEGESLESVYKRLTTLVNIMDHNNVRHIQVSINLQPEWSKYVTMVRHNQTGDAVSYDQLYDSLIQLKPHVLASKAKNVAKNHDPLASLAHSNASSSQSHANSSYSPQPYYVTHPSSVFSTPTNNRLRTSSNTRNQAVIQDGRVDIQTKNAGYGGNGQYARDCQKPRVRDAKYFREQMLIAMKDESGSNLKDEENDFMLDNSYGYETLEELTAVSEVNASNKIHEQVNHAKRKTIIHTSDDDQIDSNIIFYDPYMENNSGTSEHDSMLMMNIIIFKCWHIIDSKVKRSLFTTSIAAKSKNLGATSVVAKSRLSVAKTPIATNKIVLWIVDSGCSKHITRNLSLLRNFVEKFMGTVHFENDHFAAITGYGDYVQGNLMICHNLEGDDLLTSSRESNLYTILISELAASSPVCLMSKTTSTNSWLWHRRLSHLTFGTISQLTSKDLVDGLPEFKYDKDHLCSAYEQGKSKKASLPPKLVPSTESKLELLHMDLYGPMRVASINGKKYILENETKADIGIFIGYSESSRGFHIYNRQTKKIMETIHVKFDELIAMASECNNSEPGFNCPNFQDSSEDLQFVPSKIDLEIFFVLFLNINAGELVQEDDAEFDGNVFYNPPPTLVFEEAESSSTYEVLLNMHEFHQKHQSTDKWTKNHPIKQVIGDPSKPVMTRCRLHTDAEVCMYALTVSTIEPKNIKEAMLDASWIESMQDELNQFKRLDVWELSRLVAKGYGQDEGIDFDESFAPIATLEAVRIFMVYAAHKNFPIYQMDVKTEFLNGPLKEEVFVRHPDGFVDPYFSNHVYRLKKALYDLKQAPRAWSMLKKVPLNFTVGTEYQFADLFTKALPKESFEYMFTGLVCDLVEGLVVLPEDLNE</sequence>
<evidence type="ECO:0000256" key="4">
    <source>
        <dbReference type="SAM" id="MobiDB-lite"/>
    </source>
</evidence>
<dbReference type="InterPro" id="IPR054722">
    <property type="entry name" value="PolX-like_BBD"/>
</dbReference>
<feature type="domain" description="GAG-pre-integrase" evidence="6">
    <location>
        <begin position="465"/>
        <end position="537"/>
    </location>
</feature>
<dbReference type="InterPro" id="IPR039537">
    <property type="entry name" value="Retrotran_Ty1/copia-like"/>
</dbReference>
<keyword evidence="1" id="KW-0645">Protease</keyword>
<evidence type="ECO:0000259" key="7">
    <source>
        <dbReference type="Pfam" id="PF22936"/>
    </source>
</evidence>
<dbReference type="Pfam" id="PF22936">
    <property type="entry name" value="Pol_BBD"/>
    <property type="match status" value="1"/>
</dbReference>
<name>A0ABQ5GF45_9ASTR</name>
<organism evidence="9 10">
    <name type="scientific">Tanacetum coccineum</name>
    <dbReference type="NCBI Taxonomy" id="301880"/>
    <lineage>
        <taxon>Eukaryota</taxon>
        <taxon>Viridiplantae</taxon>
        <taxon>Streptophyta</taxon>
        <taxon>Embryophyta</taxon>
        <taxon>Tracheophyta</taxon>
        <taxon>Spermatophyta</taxon>
        <taxon>Magnoliopsida</taxon>
        <taxon>eudicotyledons</taxon>
        <taxon>Gunneridae</taxon>
        <taxon>Pentapetalae</taxon>
        <taxon>asterids</taxon>
        <taxon>campanulids</taxon>
        <taxon>Asterales</taxon>
        <taxon>Asteraceae</taxon>
        <taxon>Asteroideae</taxon>
        <taxon>Anthemideae</taxon>
        <taxon>Anthemidinae</taxon>
        <taxon>Tanacetum</taxon>
    </lineage>
</organism>
<evidence type="ECO:0000256" key="1">
    <source>
        <dbReference type="ARBA" id="ARBA00022670"/>
    </source>
</evidence>
<gene>
    <name evidence="9" type="ORF">Tco_1033127</name>
</gene>
<comment type="caution">
    <text evidence="9">The sequence shown here is derived from an EMBL/GenBank/DDBJ whole genome shotgun (WGS) entry which is preliminary data.</text>
</comment>
<dbReference type="Pfam" id="PF13976">
    <property type="entry name" value="gag_pre-integrs"/>
    <property type="match status" value="1"/>
</dbReference>
<reference evidence="9" key="2">
    <citation type="submission" date="2022-01" db="EMBL/GenBank/DDBJ databases">
        <authorList>
            <person name="Yamashiro T."/>
            <person name="Shiraishi A."/>
            <person name="Satake H."/>
            <person name="Nakayama K."/>
        </authorList>
    </citation>
    <scope>NUCLEOTIDE SEQUENCE</scope>
</reference>
<dbReference type="EMBL" id="BQNB010018388">
    <property type="protein sequence ID" value="GJT73841.1"/>
    <property type="molecule type" value="Genomic_DNA"/>
</dbReference>
<evidence type="ECO:0000256" key="2">
    <source>
        <dbReference type="ARBA" id="ARBA00022723"/>
    </source>
</evidence>
<dbReference type="InterPro" id="IPR025724">
    <property type="entry name" value="GAG-pre-integrase_dom"/>
</dbReference>
<dbReference type="PANTHER" id="PTHR42648">
    <property type="entry name" value="TRANSPOSASE, PUTATIVE-RELATED"/>
    <property type="match status" value="1"/>
</dbReference>
<feature type="domain" description="Retroviral polymerase SH3-like" evidence="8">
    <location>
        <begin position="581"/>
        <end position="619"/>
    </location>
</feature>
<evidence type="ECO:0000259" key="5">
    <source>
        <dbReference type="Pfam" id="PF07727"/>
    </source>
</evidence>
<dbReference type="InterPro" id="IPR057670">
    <property type="entry name" value="SH3_retrovirus"/>
</dbReference>
<dbReference type="Pfam" id="PF07727">
    <property type="entry name" value="RVT_2"/>
    <property type="match status" value="1"/>
</dbReference>
<accession>A0ABQ5GF45</accession>
<keyword evidence="10" id="KW-1185">Reference proteome</keyword>
<reference evidence="9" key="1">
    <citation type="journal article" date="2022" name="Int. J. Mol. Sci.">
        <title>Draft Genome of Tanacetum Coccineum: Genomic Comparison of Closely Related Tanacetum-Family Plants.</title>
        <authorList>
            <person name="Yamashiro T."/>
            <person name="Shiraishi A."/>
            <person name="Nakayama K."/>
            <person name="Satake H."/>
        </authorList>
    </citation>
    <scope>NUCLEOTIDE SEQUENCE</scope>
</reference>
<feature type="domain" description="Reverse transcriptase Ty1/copia-type" evidence="5">
    <location>
        <begin position="786"/>
        <end position="888"/>
    </location>
</feature>
<dbReference type="Proteomes" id="UP001151760">
    <property type="component" value="Unassembled WGS sequence"/>
</dbReference>
<keyword evidence="2" id="KW-0479">Metal-binding</keyword>
<feature type="region of interest" description="Disordered" evidence="4">
    <location>
        <begin position="160"/>
        <end position="179"/>
    </location>
</feature>
<dbReference type="InterPro" id="IPR013103">
    <property type="entry name" value="RVT_2"/>
</dbReference>
<feature type="compositionally biased region" description="Low complexity" evidence="4">
    <location>
        <begin position="160"/>
        <end position="178"/>
    </location>
</feature>
<evidence type="ECO:0000256" key="3">
    <source>
        <dbReference type="ARBA" id="ARBA00022801"/>
    </source>
</evidence>
<protein>
    <submittedName>
        <fullName evidence="9">Retrovirus-related pol polyprotein from transposon TNT 1-94</fullName>
    </submittedName>
</protein>
<dbReference type="Pfam" id="PF14223">
    <property type="entry name" value="Retrotran_gag_2"/>
    <property type="match status" value="1"/>
</dbReference>
<keyword evidence="3" id="KW-0378">Hydrolase</keyword>
<proteinExistence type="predicted"/>
<dbReference type="PANTHER" id="PTHR42648:SF21">
    <property type="entry name" value="CYSTEINE-RICH RLK (RECEPTOR-LIKE PROTEIN KINASE) 8"/>
    <property type="match status" value="1"/>
</dbReference>
<feature type="domain" description="Retrovirus-related Pol polyprotein from transposon TNT 1-94-like beta-barrel" evidence="7">
    <location>
        <begin position="397"/>
        <end position="440"/>
    </location>
</feature>
<evidence type="ECO:0000313" key="9">
    <source>
        <dbReference type="EMBL" id="GJT73841.1"/>
    </source>
</evidence>